<evidence type="ECO:0000313" key="1">
    <source>
        <dbReference type="EMBL" id="KAJ1373101.1"/>
    </source>
</evidence>
<proteinExistence type="predicted"/>
<comment type="caution">
    <text evidence="1">The sequence shown here is derived from an EMBL/GenBank/DDBJ whole genome shotgun (WGS) entry which is preliminary data.</text>
</comment>
<evidence type="ECO:0000313" key="2">
    <source>
        <dbReference type="Proteomes" id="UP001196413"/>
    </source>
</evidence>
<protein>
    <submittedName>
        <fullName evidence="1">Uncharacterized protein</fullName>
    </submittedName>
</protein>
<dbReference type="EMBL" id="JAHQIW010007224">
    <property type="protein sequence ID" value="KAJ1373101.1"/>
    <property type="molecule type" value="Genomic_DNA"/>
</dbReference>
<gene>
    <name evidence="1" type="ORF">KIN20_035433</name>
</gene>
<name>A0AAD5WKF7_PARTN</name>
<dbReference type="AlphaFoldDB" id="A0AAD5WKF7"/>
<keyword evidence="2" id="KW-1185">Reference proteome</keyword>
<reference evidence="1" key="1">
    <citation type="submission" date="2021-06" db="EMBL/GenBank/DDBJ databases">
        <title>Parelaphostrongylus tenuis whole genome reference sequence.</title>
        <authorList>
            <person name="Garwood T.J."/>
            <person name="Larsen P.A."/>
            <person name="Fountain-Jones N.M."/>
            <person name="Garbe J.R."/>
            <person name="Macchietto M.G."/>
            <person name="Kania S.A."/>
            <person name="Gerhold R.W."/>
            <person name="Richards J.E."/>
            <person name="Wolf T.M."/>
        </authorList>
    </citation>
    <scope>NUCLEOTIDE SEQUENCE</scope>
    <source>
        <strain evidence="1">MNPRO001-30</strain>
        <tissue evidence="1">Meninges</tissue>
    </source>
</reference>
<sequence>MVYLIGIGPYRNRRQFHRHLSLRALNAAYEQQAIAASTVAVYPLANLNVHRR</sequence>
<dbReference type="Proteomes" id="UP001196413">
    <property type="component" value="Unassembled WGS sequence"/>
</dbReference>
<accession>A0AAD5WKF7</accession>
<organism evidence="1 2">
    <name type="scientific">Parelaphostrongylus tenuis</name>
    <name type="common">Meningeal worm</name>
    <dbReference type="NCBI Taxonomy" id="148309"/>
    <lineage>
        <taxon>Eukaryota</taxon>
        <taxon>Metazoa</taxon>
        <taxon>Ecdysozoa</taxon>
        <taxon>Nematoda</taxon>
        <taxon>Chromadorea</taxon>
        <taxon>Rhabditida</taxon>
        <taxon>Rhabditina</taxon>
        <taxon>Rhabditomorpha</taxon>
        <taxon>Strongyloidea</taxon>
        <taxon>Metastrongylidae</taxon>
        <taxon>Parelaphostrongylus</taxon>
    </lineage>
</organism>